<gene>
    <name evidence="1" type="ORF">DI525_04000</name>
</gene>
<dbReference type="Proteomes" id="UP000249432">
    <property type="component" value="Unassembled WGS sequence"/>
</dbReference>
<proteinExistence type="predicted"/>
<name>A0A2W5SXJ3_9CORY</name>
<dbReference type="RefSeq" id="WP_303734501.1">
    <property type="nucleotide sequence ID" value="NZ_CAKZHK010000008.1"/>
</dbReference>
<evidence type="ECO:0008006" key="3">
    <source>
        <dbReference type="Google" id="ProtNLM"/>
    </source>
</evidence>
<protein>
    <recommendedName>
        <fullName evidence="3">4Fe-4S Wbl-type domain-containing protein</fullName>
    </recommendedName>
</protein>
<dbReference type="AlphaFoldDB" id="A0A2W5SXJ3"/>
<accession>A0A2W5SXJ3</accession>
<dbReference type="EMBL" id="QFRA01000006">
    <property type="protein sequence ID" value="PZR05453.1"/>
    <property type="molecule type" value="Genomic_DNA"/>
</dbReference>
<comment type="caution">
    <text evidence="1">The sequence shown here is derived from an EMBL/GenBank/DDBJ whole genome shotgun (WGS) entry which is preliminary data.</text>
</comment>
<sequence length="126" mass="14136">MADRRALPSAPAINPPPIAKPKLCTNRPEWIANNLTDQDRAQLKETCHHCLALAQCEAYLEEYEQAKLPIAGIIAGREWGDNGRVTCRNGHKLTPSNTFIRQGHIHCRICARLSQQKTMAKNNKEP</sequence>
<evidence type="ECO:0000313" key="2">
    <source>
        <dbReference type="Proteomes" id="UP000249432"/>
    </source>
</evidence>
<reference evidence="1 2" key="1">
    <citation type="submission" date="2017-08" db="EMBL/GenBank/DDBJ databases">
        <title>Infants hospitalized years apart are colonized by the same room-sourced microbial strains.</title>
        <authorList>
            <person name="Brooks B."/>
            <person name="Olm M.R."/>
            <person name="Firek B.A."/>
            <person name="Baker R."/>
            <person name="Thomas B.C."/>
            <person name="Morowitz M.J."/>
            <person name="Banfield J.F."/>
        </authorList>
    </citation>
    <scope>NUCLEOTIDE SEQUENCE [LARGE SCALE GENOMIC DNA]</scope>
    <source>
        <strain evidence="1">S2_003_000_R1_3</strain>
    </source>
</reference>
<evidence type="ECO:0000313" key="1">
    <source>
        <dbReference type="EMBL" id="PZR05453.1"/>
    </source>
</evidence>
<organism evidence="1 2">
    <name type="scientific">Corynebacterium kroppenstedtii</name>
    <dbReference type="NCBI Taxonomy" id="161879"/>
    <lineage>
        <taxon>Bacteria</taxon>
        <taxon>Bacillati</taxon>
        <taxon>Actinomycetota</taxon>
        <taxon>Actinomycetes</taxon>
        <taxon>Mycobacteriales</taxon>
        <taxon>Corynebacteriaceae</taxon>
        <taxon>Corynebacterium</taxon>
    </lineage>
</organism>